<comment type="caution">
    <text evidence="3">The sequence shown here is derived from an EMBL/GenBank/DDBJ whole genome shotgun (WGS) entry which is preliminary data.</text>
</comment>
<dbReference type="PANTHER" id="PTHR37412">
    <property type="entry name" value="C2 DOMAIN-CONTAINING PROTEIN 5"/>
    <property type="match status" value="1"/>
</dbReference>
<keyword evidence="4" id="KW-1185">Reference proteome</keyword>
<accession>Q7RIX1</accession>
<reference evidence="3 4" key="1">
    <citation type="journal article" date="2002" name="Nature">
        <title>Genome sequence and comparative analysis of the model rodent malaria parasite Plasmodium yoelii yoelii.</title>
        <authorList>
            <person name="Carlton J.M."/>
            <person name="Angiuoli S.V."/>
            <person name="Suh B.B."/>
            <person name="Kooij T.W."/>
            <person name="Pertea M."/>
            <person name="Silva J.C."/>
            <person name="Ermolaeva M.D."/>
            <person name="Allen J.E."/>
            <person name="Selengut J.D."/>
            <person name="Koo H.L."/>
            <person name="Peterson J.D."/>
            <person name="Pop M."/>
            <person name="Kosack D.S."/>
            <person name="Shumway M.F."/>
            <person name="Bidwell S.L."/>
            <person name="Shallom S.J."/>
            <person name="van Aken S.E."/>
            <person name="Riedmuller S.B."/>
            <person name="Feldblyum T.V."/>
            <person name="Cho J.K."/>
            <person name="Quackenbush J."/>
            <person name="Sedegah M."/>
            <person name="Shoaibi A."/>
            <person name="Cummings L.M."/>
            <person name="Florens L."/>
            <person name="Yates J.R."/>
            <person name="Raine J.D."/>
            <person name="Sinden R.E."/>
            <person name="Harris M.A."/>
            <person name="Cunningham D.A."/>
            <person name="Preiser P.R."/>
            <person name="Bergman L.W."/>
            <person name="Vaidya A.B."/>
            <person name="van Lin L.H."/>
            <person name="Janse C.J."/>
            <person name="Waters A.P."/>
            <person name="Smith H.O."/>
            <person name="White O.R."/>
            <person name="Salzberg S.L."/>
            <person name="Venter J.C."/>
            <person name="Fraser C.M."/>
            <person name="Hoffman S.L."/>
            <person name="Gardner M.J."/>
            <person name="Carucci D.J."/>
        </authorList>
    </citation>
    <scope>NUCLEOTIDE SEQUENCE [LARGE SCALE GENOMIC DNA]</scope>
    <source>
        <strain evidence="3 4">17XNL</strain>
    </source>
</reference>
<gene>
    <name evidence="3" type="ORF">PY03495</name>
</gene>
<evidence type="ECO:0000313" key="3">
    <source>
        <dbReference type="EMBL" id="EAA15213.1"/>
    </source>
</evidence>
<dbReference type="InterPro" id="IPR057815">
    <property type="entry name" value="C2CD5_C"/>
</dbReference>
<evidence type="ECO:0000256" key="1">
    <source>
        <dbReference type="SAM" id="MobiDB-lite"/>
    </source>
</evidence>
<sequence>MFKSNETKKRNEKDREKKKMKKNEILHLKDGIQKEKDTKKNKINKFNAFLKKGDKKIDQSYDVGSIYDNLFMFSELKNYIMLENNKHLFDTFIEHKFSSIIITPLNILPNVIIKKYFGVISLHIVKENINLKKFDFFYQSLISDILYIAKSHIKAIGANLISSFKITNIFLREEKSHGYALISICGDVAKI</sequence>
<evidence type="ECO:0000313" key="4">
    <source>
        <dbReference type="Proteomes" id="UP000008553"/>
    </source>
</evidence>
<feature type="region of interest" description="Disordered" evidence="1">
    <location>
        <begin position="1"/>
        <end position="22"/>
    </location>
</feature>
<dbReference type="PANTHER" id="PTHR37412:SF2">
    <property type="entry name" value="C2 DOMAIN-CONTAINING PROTEIN 5"/>
    <property type="match status" value="1"/>
</dbReference>
<dbReference type="GO" id="GO:0005509">
    <property type="term" value="F:calcium ion binding"/>
    <property type="evidence" value="ECO:0007669"/>
    <property type="project" value="TreeGrafter"/>
</dbReference>
<dbReference type="STRING" id="73239.Q7RIX1"/>
<dbReference type="PaxDb" id="73239-Q7RIX1"/>
<dbReference type="GO" id="GO:0031340">
    <property type="term" value="P:positive regulation of vesicle fusion"/>
    <property type="evidence" value="ECO:0007669"/>
    <property type="project" value="TreeGrafter"/>
</dbReference>
<feature type="domain" description="C2CD5 C-terminal" evidence="2">
    <location>
        <begin position="102"/>
        <end position="190"/>
    </location>
</feature>
<protein>
    <recommendedName>
        <fullName evidence="2">C2CD5 C-terminal domain-containing protein</fullName>
    </recommendedName>
</protein>
<dbReference type="Proteomes" id="UP000008553">
    <property type="component" value="Unassembled WGS sequence"/>
</dbReference>
<proteinExistence type="predicted"/>
<dbReference type="InParanoid" id="Q7RIX1"/>
<evidence type="ECO:0000259" key="2">
    <source>
        <dbReference type="Pfam" id="PF23128"/>
    </source>
</evidence>
<dbReference type="Pfam" id="PF23128">
    <property type="entry name" value="YbjQ_4"/>
    <property type="match status" value="1"/>
</dbReference>
<dbReference type="GO" id="GO:0090314">
    <property type="term" value="P:positive regulation of protein targeting to membrane"/>
    <property type="evidence" value="ECO:0007669"/>
    <property type="project" value="TreeGrafter"/>
</dbReference>
<dbReference type="GO" id="GO:0010828">
    <property type="term" value="P:positive regulation of D-glucose transmembrane transport"/>
    <property type="evidence" value="ECO:0007669"/>
    <property type="project" value="TreeGrafter"/>
</dbReference>
<dbReference type="InterPro" id="IPR038983">
    <property type="entry name" value="C2CD5"/>
</dbReference>
<dbReference type="GO" id="GO:0065002">
    <property type="term" value="P:intracellular protein transmembrane transport"/>
    <property type="evidence" value="ECO:0007669"/>
    <property type="project" value="TreeGrafter"/>
</dbReference>
<dbReference type="GO" id="GO:0005544">
    <property type="term" value="F:calcium-dependent phospholipid binding"/>
    <property type="evidence" value="ECO:0007669"/>
    <property type="project" value="InterPro"/>
</dbReference>
<dbReference type="AlphaFoldDB" id="Q7RIX1"/>
<dbReference type="GO" id="GO:0005886">
    <property type="term" value="C:plasma membrane"/>
    <property type="evidence" value="ECO:0007669"/>
    <property type="project" value="TreeGrafter"/>
</dbReference>
<name>Q7RIX1_PLAYO</name>
<organism evidence="3 4">
    <name type="scientific">Plasmodium yoelii yoelii</name>
    <dbReference type="NCBI Taxonomy" id="73239"/>
    <lineage>
        <taxon>Eukaryota</taxon>
        <taxon>Sar</taxon>
        <taxon>Alveolata</taxon>
        <taxon>Apicomplexa</taxon>
        <taxon>Aconoidasida</taxon>
        <taxon>Haemosporida</taxon>
        <taxon>Plasmodiidae</taxon>
        <taxon>Plasmodium</taxon>
        <taxon>Plasmodium (Vinckeia)</taxon>
    </lineage>
</organism>
<dbReference type="GO" id="GO:0072659">
    <property type="term" value="P:protein localization to plasma membrane"/>
    <property type="evidence" value="ECO:0007669"/>
    <property type="project" value="TreeGrafter"/>
</dbReference>
<dbReference type="EMBL" id="AABL01001007">
    <property type="protein sequence ID" value="EAA15213.1"/>
    <property type="molecule type" value="Genomic_DNA"/>
</dbReference>